<dbReference type="Proteomes" id="UP001152049">
    <property type="component" value="Unassembled WGS sequence"/>
</dbReference>
<sequence length="152" mass="17394">MYDEISTKLRDITKDYFKNPLNLASQCSVDFQPLPAAIGKQTEKRGGNAIGFTGDDPDRILLELQCAWTDKRYDEVMPQFSKDLTSWIEGKVSEWLEKYGEPSDTYLPLFMNDAMGDQNVTGSYRDYAKFKALQLEHDPEGVLRTRTGGFKY</sequence>
<evidence type="ECO:0000313" key="2">
    <source>
        <dbReference type="Proteomes" id="UP001152049"/>
    </source>
</evidence>
<protein>
    <recommendedName>
        <fullName evidence="3">Berberine/berberine-like domain-containing protein</fullName>
    </recommendedName>
</protein>
<proteinExistence type="predicted"/>
<gene>
    <name evidence="1" type="ORF">NW762_013849</name>
</gene>
<organism evidence="1 2">
    <name type="scientific">Fusarium torreyae</name>
    <dbReference type="NCBI Taxonomy" id="1237075"/>
    <lineage>
        <taxon>Eukaryota</taxon>
        <taxon>Fungi</taxon>
        <taxon>Dikarya</taxon>
        <taxon>Ascomycota</taxon>
        <taxon>Pezizomycotina</taxon>
        <taxon>Sordariomycetes</taxon>
        <taxon>Hypocreomycetidae</taxon>
        <taxon>Hypocreales</taxon>
        <taxon>Nectriaceae</taxon>
        <taxon>Fusarium</taxon>
    </lineage>
</organism>
<reference evidence="1" key="1">
    <citation type="submission" date="2022-09" db="EMBL/GenBank/DDBJ databases">
        <title>Fusarium specimens isolated from Avocado Roots.</title>
        <authorList>
            <person name="Stajich J."/>
            <person name="Roper C."/>
            <person name="Heimlech-Rivalta G."/>
        </authorList>
    </citation>
    <scope>NUCLEOTIDE SEQUENCE</scope>
    <source>
        <strain evidence="1">CF00136</strain>
    </source>
</reference>
<keyword evidence="2" id="KW-1185">Reference proteome</keyword>
<dbReference type="AlphaFoldDB" id="A0A9W8RNS5"/>
<comment type="caution">
    <text evidence="1">The sequence shown here is derived from an EMBL/GenBank/DDBJ whole genome shotgun (WGS) entry which is preliminary data.</text>
</comment>
<dbReference type="EMBL" id="JAOQAZ010000045">
    <property type="protein sequence ID" value="KAJ4245725.1"/>
    <property type="molecule type" value="Genomic_DNA"/>
</dbReference>
<accession>A0A9W8RNS5</accession>
<name>A0A9W8RNS5_9HYPO</name>
<dbReference type="OrthoDB" id="2151789at2759"/>
<evidence type="ECO:0008006" key="3">
    <source>
        <dbReference type="Google" id="ProtNLM"/>
    </source>
</evidence>
<evidence type="ECO:0000313" key="1">
    <source>
        <dbReference type="EMBL" id="KAJ4245725.1"/>
    </source>
</evidence>